<evidence type="ECO:0000259" key="6">
    <source>
        <dbReference type="SMART" id="SM00244"/>
    </source>
</evidence>
<accession>A0A9P0HG66</accession>
<feature type="region of interest" description="Disordered" evidence="5">
    <location>
        <begin position="394"/>
        <end position="418"/>
    </location>
</feature>
<evidence type="ECO:0000256" key="4">
    <source>
        <dbReference type="RuleBase" id="RU366054"/>
    </source>
</evidence>
<evidence type="ECO:0000256" key="3">
    <source>
        <dbReference type="ARBA" id="ARBA00023136"/>
    </source>
</evidence>
<dbReference type="CDD" id="cd03399">
    <property type="entry name" value="SPFH_flotillin"/>
    <property type="match status" value="1"/>
</dbReference>
<keyword evidence="8" id="KW-1185">Reference proteome</keyword>
<dbReference type="GO" id="GO:0016600">
    <property type="term" value="C:flotillin complex"/>
    <property type="evidence" value="ECO:0007669"/>
    <property type="project" value="TreeGrafter"/>
</dbReference>
<dbReference type="GO" id="GO:0031410">
    <property type="term" value="C:cytoplasmic vesicle"/>
    <property type="evidence" value="ECO:0007669"/>
    <property type="project" value="TreeGrafter"/>
</dbReference>
<evidence type="ECO:0000313" key="7">
    <source>
        <dbReference type="EMBL" id="CAH1401403.1"/>
    </source>
</evidence>
<protein>
    <recommendedName>
        <fullName evidence="6">Band 7 domain-containing protein</fullName>
    </recommendedName>
</protein>
<evidence type="ECO:0000256" key="2">
    <source>
        <dbReference type="ARBA" id="ARBA00007161"/>
    </source>
</evidence>
<evidence type="ECO:0000313" key="8">
    <source>
        <dbReference type="Proteomes" id="UP001152798"/>
    </source>
</evidence>
<dbReference type="InterPro" id="IPR036013">
    <property type="entry name" value="Band_7/SPFH_dom_sf"/>
</dbReference>
<organism evidence="7 8">
    <name type="scientific">Nezara viridula</name>
    <name type="common">Southern green stink bug</name>
    <name type="synonym">Cimex viridulus</name>
    <dbReference type="NCBI Taxonomy" id="85310"/>
    <lineage>
        <taxon>Eukaryota</taxon>
        <taxon>Metazoa</taxon>
        <taxon>Ecdysozoa</taxon>
        <taxon>Arthropoda</taxon>
        <taxon>Hexapoda</taxon>
        <taxon>Insecta</taxon>
        <taxon>Pterygota</taxon>
        <taxon>Neoptera</taxon>
        <taxon>Paraneoptera</taxon>
        <taxon>Hemiptera</taxon>
        <taxon>Heteroptera</taxon>
        <taxon>Panheteroptera</taxon>
        <taxon>Pentatomomorpha</taxon>
        <taxon>Pentatomoidea</taxon>
        <taxon>Pentatomidae</taxon>
        <taxon>Pentatominae</taxon>
        <taxon>Nezara</taxon>
    </lineage>
</organism>
<gene>
    <name evidence="7" type="ORF">NEZAVI_LOCUS10432</name>
</gene>
<dbReference type="GO" id="GO:0072659">
    <property type="term" value="P:protein localization to plasma membrane"/>
    <property type="evidence" value="ECO:0007669"/>
    <property type="project" value="TreeGrafter"/>
</dbReference>
<dbReference type="InterPro" id="IPR027705">
    <property type="entry name" value="Flotillin_fam"/>
</dbReference>
<dbReference type="PANTHER" id="PTHR13806">
    <property type="entry name" value="FLOTILLIN-RELATED"/>
    <property type="match status" value="1"/>
</dbReference>
<dbReference type="SUPFAM" id="SSF117892">
    <property type="entry name" value="Band 7/SPFH domain"/>
    <property type="match status" value="1"/>
</dbReference>
<dbReference type="PANTHER" id="PTHR13806:SF46">
    <property type="entry name" value="FLOTILLIN-1-RELATED"/>
    <property type="match status" value="1"/>
</dbReference>
<dbReference type="GO" id="GO:0045661">
    <property type="term" value="P:regulation of myoblast differentiation"/>
    <property type="evidence" value="ECO:0007669"/>
    <property type="project" value="TreeGrafter"/>
</dbReference>
<keyword evidence="3" id="KW-0472">Membrane</keyword>
<dbReference type="EMBL" id="OV725081">
    <property type="protein sequence ID" value="CAH1401403.1"/>
    <property type="molecule type" value="Genomic_DNA"/>
</dbReference>
<dbReference type="GO" id="GO:0002020">
    <property type="term" value="F:protease binding"/>
    <property type="evidence" value="ECO:0007669"/>
    <property type="project" value="TreeGrafter"/>
</dbReference>
<evidence type="ECO:0000256" key="1">
    <source>
        <dbReference type="ARBA" id="ARBA00004370"/>
    </source>
</evidence>
<dbReference type="AlphaFoldDB" id="A0A9P0HG66"/>
<dbReference type="SMART" id="SM00244">
    <property type="entry name" value="PHB"/>
    <property type="match status" value="1"/>
</dbReference>
<name>A0A9P0HG66_NEZVI</name>
<reference evidence="7" key="1">
    <citation type="submission" date="2022-01" db="EMBL/GenBank/DDBJ databases">
        <authorList>
            <person name="King R."/>
        </authorList>
    </citation>
    <scope>NUCLEOTIDE SEQUENCE</scope>
</reference>
<sequence>MGNVNAVGPNEVLIINGGCRYPRKKIIAGGGWVWTWYVGNKVQKMSLALMTLTPTCEKSETFQGVPLVVSGVAQCKISSETELLKLAAEQFLDRSMKQIATAIELTLEGHLRAIVGSLTVEEIYKDRVKFANAVREIAASDLAKMGIEIVTFTIRDIQDTVSYLSSLGRTQIARVMRDANIGVVEAERDAKMKESQCERIAMAAKYDSQTKIANNFRIYELRTLTYNIEVNTAQAIANLAYKLQAAKIQQRITKEEIEIDVISKRKEVEISNYEIKRKEMELNAEVRLITDAEIYSRKMKGRGNSYKIRQTALGESAKITNIGLAEAYKLEMIETAKAERNKMRAIVLQEYGDAAVTKMILEVLPKIAAEICAPLAKTGDIVLLNSKDQHWMSNRHPMQSPPFLNGNDISRFHNGPIK</sequence>
<dbReference type="Pfam" id="PF01145">
    <property type="entry name" value="Band_7"/>
    <property type="match status" value="1"/>
</dbReference>
<comment type="subcellular location">
    <subcellularLocation>
        <location evidence="1">Membrane</location>
    </subcellularLocation>
</comment>
<proteinExistence type="inferred from homology"/>
<dbReference type="InterPro" id="IPR001107">
    <property type="entry name" value="Band_7"/>
</dbReference>
<feature type="domain" description="Band 7" evidence="6">
    <location>
        <begin position="2"/>
        <end position="171"/>
    </location>
</feature>
<dbReference type="Gene3D" id="3.30.479.30">
    <property type="entry name" value="Band 7 domain"/>
    <property type="match status" value="1"/>
</dbReference>
<evidence type="ECO:0000256" key="5">
    <source>
        <dbReference type="SAM" id="MobiDB-lite"/>
    </source>
</evidence>
<dbReference type="OrthoDB" id="6080404at2759"/>
<comment type="similarity">
    <text evidence="2 4">Belongs to the band 7/mec-2 family. Flotillin subfamily.</text>
</comment>
<dbReference type="Proteomes" id="UP001152798">
    <property type="component" value="Chromosome 5"/>
</dbReference>